<dbReference type="PANTHER" id="PTHR34071:SF2">
    <property type="entry name" value="FLAVIN-NUCLEOTIDE-BINDING PROTEIN"/>
    <property type="match status" value="1"/>
</dbReference>
<evidence type="ECO:0000313" key="1">
    <source>
        <dbReference type="EMBL" id="NMO77712.1"/>
    </source>
</evidence>
<dbReference type="RefSeq" id="WP_169188541.1">
    <property type="nucleotide sequence ID" value="NZ_JABBPK010000001.1"/>
</dbReference>
<dbReference type="InterPro" id="IPR024747">
    <property type="entry name" value="Pyridox_Oxase-rel"/>
</dbReference>
<protein>
    <submittedName>
        <fullName evidence="1">Pyridoxamine 5'-phosphate oxidase family protein</fullName>
    </submittedName>
</protein>
<dbReference type="SUPFAM" id="SSF50475">
    <property type="entry name" value="FMN-binding split barrel"/>
    <property type="match status" value="1"/>
</dbReference>
<keyword evidence="2" id="KW-1185">Reference proteome</keyword>
<evidence type="ECO:0000313" key="2">
    <source>
        <dbReference type="Proteomes" id="UP000588491"/>
    </source>
</evidence>
<dbReference type="Pfam" id="PF12900">
    <property type="entry name" value="Pyridox_ox_2"/>
    <property type="match status" value="1"/>
</dbReference>
<dbReference type="AlphaFoldDB" id="A0A7Y0K8D3"/>
<reference evidence="1 2" key="1">
    <citation type="submission" date="2020-04" db="EMBL/GenBank/DDBJ databases">
        <title>Bacillus sp. UniB3 isolated from commercial digestive syrup.</title>
        <authorList>
            <person name="Thorat V."/>
            <person name="Kirdat K."/>
            <person name="Tiwarekar B."/>
            <person name="Yadav A."/>
        </authorList>
    </citation>
    <scope>NUCLEOTIDE SEQUENCE [LARGE SCALE GENOMIC DNA]</scope>
    <source>
        <strain evidence="1 2">UniB3</strain>
    </source>
</reference>
<organism evidence="1 2">
    <name type="scientific">Niallia alba</name>
    <dbReference type="NCBI Taxonomy" id="2729105"/>
    <lineage>
        <taxon>Bacteria</taxon>
        <taxon>Bacillati</taxon>
        <taxon>Bacillota</taxon>
        <taxon>Bacilli</taxon>
        <taxon>Bacillales</taxon>
        <taxon>Bacillaceae</taxon>
        <taxon>Niallia</taxon>
    </lineage>
</organism>
<proteinExistence type="predicted"/>
<dbReference type="Gene3D" id="2.30.110.10">
    <property type="entry name" value="Electron Transport, Fmn-binding Protein, Chain A"/>
    <property type="match status" value="1"/>
</dbReference>
<dbReference type="InterPro" id="IPR012349">
    <property type="entry name" value="Split_barrel_FMN-bd"/>
</dbReference>
<dbReference type="EMBL" id="JABBPK010000001">
    <property type="protein sequence ID" value="NMO77712.1"/>
    <property type="molecule type" value="Genomic_DNA"/>
</dbReference>
<gene>
    <name evidence="1" type="ORF">HHU08_11965</name>
</gene>
<sequence>MSVMRQSMMEVTDKEKINQFLHHTHIGHLGLVDADAPYVIPLNYVWFGNHLYFHGASEGRKTRIISKNNQVCFTVSEELGIMSNPIPAKVDTAYMCVMIFGNVTLLEDIDKSRDVMQAMLHKYVPGYYEKPLAKSHLERYVSTLGSKTAIYKITPTAITAKENKLDENVRFTPGRTIRMDM</sequence>
<dbReference type="Proteomes" id="UP000588491">
    <property type="component" value="Unassembled WGS sequence"/>
</dbReference>
<dbReference type="PANTHER" id="PTHR34071">
    <property type="entry name" value="5-NITROIMIDAZOLE ANTIBIOTICS RESISTANCE PROTEIN, NIMA-FAMILY-RELATED PROTEIN-RELATED"/>
    <property type="match status" value="1"/>
</dbReference>
<accession>A0A7Y0K8D3</accession>
<comment type="caution">
    <text evidence="1">The sequence shown here is derived from an EMBL/GenBank/DDBJ whole genome shotgun (WGS) entry which is preliminary data.</text>
</comment>
<name>A0A7Y0K8D3_9BACI</name>